<accession>A0A8K0WKV7</accession>
<dbReference type="AlphaFoldDB" id="A0A8K0WKV7"/>
<dbReference type="Proteomes" id="UP000813444">
    <property type="component" value="Unassembled WGS sequence"/>
</dbReference>
<dbReference type="OrthoDB" id="674604at2759"/>
<dbReference type="PANTHER" id="PTHR10622:SF13">
    <property type="entry name" value="NACHT DOMAIN-CONTAINING PROTEIN"/>
    <property type="match status" value="1"/>
</dbReference>
<proteinExistence type="predicted"/>
<feature type="compositionally biased region" description="Low complexity" evidence="1">
    <location>
        <begin position="244"/>
        <end position="254"/>
    </location>
</feature>
<evidence type="ECO:0000313" key="3">
    <source>
        <dbReference type="EMBL" id="KAH7306004.1"/>
    </source>
</evidence>
<reference evidence="3" key="1">
    <citation type="journal article" date="2021" name="Nat. Commun.">
        <title>Genetic determinants of endophytism in the Arabidopsis root mycobiome.</title>
        <authorList>
            <person name="Mesny F."/>
            <person name="Miyauchi S."/>
            <person name="Thiergart T."/>
            <person name="Pickel B."/>
            <person name="Atanasova L."/>
            <person name="Karlsson M."/>
            <person name="Huettel B."/>
            <person name="Barry K.W."/>
            <person name="Haridas S."/>
            <person name="Chen C."/>
            <person name="Bauer D."/>
            <person name="Andreopoulos W."/>
            <person name="Pangilinan J."/>
            <person name="LaButti K."/>
            <person name="Riley R."/>
            <person name="Lipzen A."/>
            <person name="Clum A."/>
            <person name="Drula E."/>
            <person name="Henrissat B."/>
            <person name="Kohler A."/>
            <person name="Grigoriev I.V."/>
            <person name="Martin F.M."/>
            <person name="Hacquard S."/>
        </authorList>
    </citation>
    <scope>NUCLEOTIDE SEQUENCE</scope>
    <source>
        <strain evidence="3">MPI-CAGE-CH-0235</strain>
    </source>
</reference>
<protein>
    <submittedName>
        <fullName evidence="3">Heterokaryon incompatibility protein-domain-containing protein</fullName>
    </submittedName>
</protein>
<name>A0A8K0WKV7_9HYPO</name>
<evidence type="ECO:0000256" key="1">
    <source>
        <dbReference type="SAM" id="MobiDB-lite"/>
    </source>
</evidence>
<feature type="region of interest" description="Disordered" evidence="1">
    <location>
        <begin position="244"/>
        <end position="275"/>
    </location>
</feature>
<feature type="domain" description="Heterokaryon incompatibility" evidence="2">
    <location>
        <begin position="25"/>
        <end position="116"/>
    </location>
</feature>
<gene>
    <name evidence="3" type="ORF">B0I35DRAFT_443685</name>
</gene>
<evidence type="ECO:0000313" key="4">
    <source>
        <dbReference type="Proteomes" id="UP000813444"/>
    </source>
</evidence>
<keyword evidence="4" id="KW-1185">Reference proteome</keyword>
<organism evidence="3 4">
    <name type="scientific">Stachybotrys elegans</name>
    <dbReference type="NCBI Taxonomy" id="80388"/>
    <lineage>
        <taxon>Eukaryota</taxon>
        <taxon>Fungi</taxon>
        <taxon>Dikarya</taxon>
        <taxon>Ascomycota</taxon>
        <taxon>Pezizomycotina</taxon>
        <taxon>Sordariomycetes</taxon>
        <taxon>Hypocreomycetidae</taxon>
        <taxon>Hypocreales</taxon>
        <taxon>Stachybotryaceae</taxon>
        <taxon>Stachybotrys</taxon>
    </lineage>
</organism>
<dbReference type="InterPro" id="IPR010730">
    <property type="entry name" value="HET"/>
</dbReference>
<dbReference type="EMBL" id="JAGPNK010000017">
    <property type="protein sequence ID" value="KAH7306004.1"/>
    <property type="molecule type" value="Genomic_DNA"/>
</dbReference>
<sequence>MRLLRFEPNEEFRLTEIIGEDPPPYAILSHTWGADHNEVSLRDVVEGTGKTKPGYRKLIFCAEQSRGDGLDFFWVDTCCIDKSSSAELSEAINCMFRWYKNAAKCYVHLSDFVEDTAFSDSSELQKALRKCSWFTRGWTLQELIAPAVVEFFSANGTKLGDKISLIQEVHAITKIPIPVLQGNPVSKYSTDERMSWAEGRRTRRKEDAVYSLLGILDIYMPLIYGEGEKRALIRLRREIRELSNSSSDSFSPTSPTMKPEIELPRPAETTQPSTRNRLKPSLATHLVAREVQQTAPMWPGNIITTRFTKQYLEHRDALSSGAYSGHWNDVLNHIEFGIAEYGENWANAVRMKPAQQADGISFWTPLHQAAYLCAPANIIKHLIHQGALRTLRTRLSDLGHQDLTAGEIAHSMGYHHLVDILAPVIHHPVPPKTIARLQALFHEIIRADCANDEFLILPDLTPLTELRTPEMWFPVGKRGANGYARVSELKADKAGTSINSRF</sequence>
<comment type="caution">
    <text evidence="3">The sequence shown here is derived from an EMBL/GenBank/DDBJ whole genome shotgun (WGS) entry which is preliminary data.</text>
</comment>
<evidence type="ECO:0000259" key="2">
    <source>
        <dbReference type="Pfam" id="PF06985"/>
    </source>
</evidence>
<dbReference type="Pfam" id="PF06985">
    <property type="entry name" value="HET"/>
    <property type="match status" value="1"/>
</dbReference>
<dbReference type="PANTHER" id="PTHR10622">
    <property type="entry name" value="HET DOMAIN-CONTAINING PROTEIN"/>
    <property type="match status" value="1"/>
</dbReference>